<dbReference type="EMBL" id="JAGIKX010000004">
    <property type="protein sequence ID" value="MBP2257022.1"/>
    <property type="molecule type" value="Genomic_DNA"/>
</dbReference>
<keyword evidence="6" id="KW-1185">Reference proteome</keyword>
<dbReference type="PANTHER" id="PTHR33941">
    <property type="entry name" value="PROPANEDIOL UTILIZATION PROTEIN PDUA"/>
    <property type="match status" value="1"/>
</dbReference>
<organism evidence="5 6">
    <name type="scientific">Virgibacillus alimentarius</name>
    <dbReference type="NCBI Taxonomy" id="698769"/>
    <lineage>
        <taxon>Bacteria</taxon>
        <taxon>Bacillati</taxon>
        <taxon>Bacillota</taxon>
        <taxon>Bacilli</taxon>
        <taxon>Bacillales</taxon>
        <taxon>Bacillaceae</taxon>
        <taxon>Virgibacillus</taxon>
    </lineage>
</organism>
<dbReference type="InterPro" id="IPR050575">
    <property type="entry name" value="BMC_shell"/>
</dbReference>
<dbReference type="InterPro" id="IPR044872">
    <property type="entry name" value="CcmK/CsoS1_BMC"/>
</dbReference>
<evidence type="ECO:0000256" key="1">
    <source>
        <dbReference type="ARBA" id="ARBA00024322"/>
    </source>
</evidence>
<dbReference type="InterPro" id="IPR000249">
    <property type="entry name" value="BMC_dom"/>
</dbReference>
<accession>A0ABS4S681</accession>
<dbReference type="PANTHER" id="PTHR33941:SF11">
    <property type="entry name" value="BACTERIAL MICROCOMPARTMENT SHELL PROTEIN PDUJ"/>
    <property type="match status" value="1"/>
</dbReference>
<dbReference type="SMART" id="SM00877">
    <property type="entry name" value="BMC"/>
    <property type="match status" value="1"/>
</dbReference>
<reference evidence="5 6" key="1">
    <citation type="submission" date="2021-03" db="EMBL/GenBank/DDBJ databases">
        <title>Genomic Encyclopedia of Type Strains, Phase IV (KMG-IV): sequencing the most valuable type-strain genomes for metagenomic binning, comparative biology and taxonomic classification.</title>
        <authorList>
            <person name="Goeker M."/>
        </authorList>
    </citation>
    <scope>NUCLEOTIDE SEQUENCE [LARGE SCALE GENOMIC DNA]</scope>
    <source>
        <strain evidence="5 6">DSM 25790</strain>
    </source>
</reference>
<dbReference type="PROSITE" id="PS51930">
    <property type="entry name" value="BMC_2"/>
    <property type="match status" value="1"/>
</dbReference>
<feature type="domain" description="BMC" evidence="4">
    <location>
        <begin position="4"/>
        <end position="88"/>
    </location>
</feature>
<protein>
    <submittedName>
        <fullName evidence="5">Ethanolamine utilization protein EutM</fullName>
    </submittedName>
</protein>
<proteinExistence type="inferred from homology"/>
<dbReference type="Proteomes" id="UP001519294">
    <property type="component" value="Unassembled WGS sequence"/>
</dbReference>
<dbReference type="Gene3D" id="3.30.70.1710">
    <property type="match status" value="1"/>
</dbReference>
<dbReference type="Pfam" id="PF00936">
    <property type="entry name" value="BMC"/>
    <property type="match status" value="1"/>
</dbReference>
<keyword evidence="2" id="KW-1283">Bacterial microcompartment</keyword>
<comment type="similarity">
    <text evidence="3">Belongs to the bacterial microcompartments protein family.</text>
</comment>
<sequence>MMSAIGLIETRGLTAAVEALDSMAKAANIRLVDLKRVGSGLVTVVIEGDVADVSSAVEVGRLAPAKTGGELISSNVIPRAHPELKKIL</sequence>
<evidence type="ECO:0000256" key="3">
    <source>
        <dbReference type="PROSITE-ProRule" id="PRU01278"/>
    </source>
</evidence>
<dbReference type="SUPFAM" id="SSF143414">
    <property type="entry name" value="CcmK-like"/>
    <property type="match status" value="1"/>
</dbReference>
<dbReference type="CDD" id="cd07045">
    <property type="entry name" value="BMC_CcmK_like"/>
    <property type="match status" value="1"/>
</dbReference>
<evidence type="ECO:0000313" key="5">
    <source>
        <dbReference type="EMBL" id="MBP2257022.1"/>
    </source>
</evidence>
<comment type="caution">
    <text evidence="5">The sequence shown here is derived from an EMBL/GenBank/DDBJ whole genome shotgun (WGS) entry which is preliminary data.</text>
</comment>
<evidence type="ECO:0000259" key="4">
    <source>
        <dbReference type="PROSITE" id="PS51930"/>
    </source>
</evidence>
<dbReference type="InterPro" id="IPR037233">
    <property type="entry name" value="CcmK-like_sf"/>
</dbReference>
<evidence type="ECO:0000313" key="6">
    <source>
        <dbReference type="Proteomes" id="UP001519294"/>
    </source>
</evidence>
<gene>
    <name evidence="5" type="ORF">J2Z81_000966</name>
</gene>
<comment type="subcellular location">
    <subcellularLocation>
        <location evidence="1">Bacterial microcompartment</location>
    </subcellularLocation>
</comment>
<name>A0ABS4S681_9BACI</name>
<evidence type="ECO:0000256" key="2">
    <source>
        <dbReference type="ARBA" id="ARBA00024446"/>
    </source>
</evidence>